<feature type="domain" description="Acyl-CoA thioesterase-like N-terminal HotDog" evidence="1">
    <location>
        <begin position="65"/>
        <end position="140"/>
    </location>
</feature>
<gene>
    <name evidence="3" type="ORF">OAory_01038820</name>
</gene>
<dbReference type="EMBL" id="MKZY01000006">
    <property type="protein sequence ID" value="OOO07382.1"/>
    <property type="molecule type" value="Genomic_DNA"/>
</dbReference>
<dbReference type="Gene3D" id="2.40.160.210">
    <property type="entry name" value="Acyl-CoA thioesterase, double hotdog domain"/>
    <property type="match status" value="1"/>
</dbReference>
<sequence length="381" mass="42907">MAETLPTSLSTALDISPSGDQFSMELPTDIAFGAGEFGLIHAFRVVKVKDLGYRTNKRTSPVSCGGYVASLMAKYAVVHASKHETLRTQTDVRTSLVQFYRPIIASKPVQMQLREVSLGKAWSTLRVETSQFGKIAASADLWLSDFNLPGISLQTGWHLTTRQVDLSKLEMDCDPDWTSYQTAFHLNGFRRAHSYVRNFIPKSWPSDIKFTEQWILPGWDCLPQGSCAVQKDEEKARWTTEMIQFAIDMSLPVQENFFPRSKRLPMGSVAATLEFAAAQRDSRIQGRPNWRELELDGSKEPITQTVHVTLSMSTEVKRNLPRKGVRWLYLRSEVKRIVDGRMDMEILLCDETMELIAVSQHAAHIIPSAQKLEKGGGKANI</sequence>
<evidence type="ECO:0000313" key="4">
    <source>
        <dbReference type="Proteomes" id="UP000190312"/>
    </source>
</evidence>
<dbReference type="VEuPathDB" id="FungiDB:AO090011000163"/>
<dbReference type="InterPro" id="IPR049450">
    <property type="entry name" value="ACOT8-like_C"/>
</dbReference>
<dbReference type="Pfam" id="PF13622">
    <property type="entry name" value="4HBT_3"/>
    <property type="match status" value="1"/>
</dbReference>
<dbReference type="Pfam" id="PF20789">
    <property type="entry name" value="4HBT_3C"/>
    <property type="match status" value="1"/>
</dbReference>
<name>A0A1S9DE61_ASPOZ</name>
<proteinExistence type="predicted"/>
<dbReference type="InterPro" id="IPR052389">
    <property type="entry name" value="Sec_Metab_Biosynth-Assoc"/>
</dbReference>
<accession>A0A1S9DE61</accession>
<evidence type="ECO:0008006" key="5">
    <source>
        <dbReference type="Google" id="ProtNLM"/>
    </source>
</evidence>
<dbReference type="OrthoDB" id="2532955at2759"/>
<dbReference type="InterPro" id="IPR049449">
    <property type="entry name" value="TesB_ACOT8-like_N"/>
</dbReference>
<dbReference type="PANTHER" id="PTHR38110:SF1">
    <property type="entry name" value="THIOESTERASE DOMAIN-CONTAINING PROTEIN"/>
    <property type="match status" value="1"/>
</dbReference>
<reference evidence="3 4" key="1">
    <citation type="submission" date="2016-10" db="EMBL/GenBank/DDBJ databases">
        <title>Genome sequencing of Aspergillus oryzae BCC7051.</title>
        <authorList>
            <person name="Thammarongtham C."/>
            <person name="Vorapreeda T."/>
            <person name="Nookaew I."/>
            <person name="Srisuk T."/>
            <person name="Land M."/>
            <person name="Jeennor S."/>
            <person name="Laoteng K."/>
        </authorList>
    </citation>
    <scope>NUCLEOTIDE SEQUENCE [LARGE SCALE GENOMIC DNA]</scope>
    <source>
        <strain evidence="3 4">BCC7051</strain>
    </source>
</reference>
<dbReference type="AlphaFoldDB" id="A0A1S9DE61"/>
<comment type="caution">
    <text evidence="3">The sequence shown here is derived from an EMBL/GenBank/DDBJ whole genome shotgun (WGS) entry which is preliminary data.</text>
</comment>
<organism evidence="3 4">
    <name type="scientific">Aspergillus oryzae</name>
    <name type="common">Yellow koji mold</name>
    <dbReference type="NCBI Taxonomy" id="5062"/>
    <lineage>
        <taxon>Eukaryota</taxon>
        <taxon>Fungi</taxon>
        <taxon>Dikarya</taxon>
        <taxon>Ascomycota</taxon>
        <taxon>Pezizomycotina</taxon>
        <taxon>Eurotiomycetes</taxon>
        <taxon>Eurotiomycetidae</taxon>
        <taxon>Eurotiales</taxon>
        <taxon>Aspergillaceae</taxon>
        <taxon>Aspergillus</taxon>
        <taxon>Aspergillus subgen. Circumdati</taxon>
    </lineage>
</organism>
<dbReference type="PANTHER" id="PTHR38110">
    <property type="entry name" value="CHROMOSOME 23, WHOLE GENOME SHOTGUN SEQUENCE"/>
    <property type="match status" value="1"/>
</dbReference>
<dbReference type="CDD" id="cd03440">
    <property type="entry name" value="hot_dog"/>
    <property type="match status" value="1"/>
</dbReference>
<evidence type="ECO:0000259" key="2">
    <source>
        <dbReference type="Pfam" id="PF20789"/>
    </source>
</evidence>
<dbReference type="InterPro" id="IPR042171">
    <property type="entry name" value="Acyl-CoA_hotdog"/>
</dbReference>
<evidence type="ECO:0000259" key="1">
    <source>
        <dbReference type="Pfam" id="PF13622"/>
    </source>
</evidence>
<dbReference type="Proteomes" id="UP000190312">
    <property type="component" value="Unassembled WGS sequence"/>
</dbReference>
<evidence type="ECO:0000313" key="3">
    <source>
        <dbReference type="EMBL" id="OOO07382.1"/>
    </source>
</evidence>
<dbReference type="VEuPathDB" id="FungiDB:AO090010000073"/>
<protein>
    <recommendedName>
        <fullName evidence="5">Thioesterase-like superfamily-domain-containing protein</fullName>
    </recommendedName>
</protein>
<feature type="domain" description="Acyl-CoA thioesterase-like C-terminal" evidence="2">
    <location>
        <begin position="265"/>
        <end position="363"/>
    </location>
</feature>